<evidence type="ECO:0000259" key="1">
    <source>
        <dbReference type="Pfam" id="PF01872"/>
    </source>
</evidence>
<dbReference type="Proteomes" id="UP000198751">
    <property type="component" value="Chromosome I"/>
</dbReference>
<proteinExistence type="predicted"/>
<sequence>MGVIVRELVYYVAVSVDGYIAAPDGSFDVFPVEGDHMQVLFTEFADALPTHVLGGLGIEAPKNRFDTVIQGWNSYNVGLALGIDSPYAHLHEYVATRSRTSSNPAVTFTNDALATVRSLKQAEGLDIYLCGGGALAGALLPEIDRIILKRNPVVLGAGIPLFGNTAFEPSGFQPVKSRTFESGVVIEEYARTPLGAADAS</sequence>
<dbReference type="RefSeq" id="WP_322788301.1">
    <property type="nucleotide sequence ID" value="NZ_LT629779.1"/>
</dbReference>
<accession>A0A1H2BP02</accession>
<dbReference type="GO" id="GO:0008703">
    <property type="term" value="F:5-amino-6-(5-phosphoribosylamino)uracil reductase activity"/>
    <property type="evidence" value="ECO:0007669"/>
    <property type="project" value="InterPro"/>
</dbReference>
<dbReference type="AlphaFoldDB" id="A0A1H2BP02"/>
<dbReference type="InterPro" id="IPR050765">
    <property type="entry name" value="Riboflavin_Biosynth_HTPR"/>
</dbReference>
<keyword evidence="3" id="KW-1185">Reference proteome</keyword>
<organism evidence="2 3">
    <name type="scientific">Pseudarthrobacter equi</name>
    <dbReference type="NCBI Taxonomy" id="728066"/>
    <lineage>
        <taxon>Bacteria</taxon>
        <taxon>Bacillati</taxon>
        <taxon>Actinomycetota</taxon>
        <taxon>Actinomycetes</taxon>
        <taxon>Micrococcales</taxon>
        <taxon>Micrococcaceae</taxon>
        <taxon>Pseudarthrobacter</taxon>
    </lineage>
</organism>
<evidence type="ECO:0000313" key="2">
    <source>
        <dbReference type="EMBL" id="SDT59918.1"/>
    </source>
</evidence>
<gene>
    <name evidence="2" type="ORF">SAMN04489743_3844</name>
</gene>
<protein>
    <submittedName>
        <fullName evidence="2">Dihydrofolate reductase</fullName>
    </submittedName>
</protein>
<dbReference type="PANTHER" id="PTHR38011:SF11">
    <property type="entry name" value="2,5-DIAMINO-6-RIBOSYLAMINO-4(3H)-PYRIMIDINONE 5'-PHOSPHATE REDUCTASE"/>
    <property type="match status" value="1"/>
</dbReference>
<dbReference type="InterPro" id="IPR002734">
    <property type="entry name" value="RibDG_C"/>
</dbReference>
<reference evidence="3" key="1">
    <citation type="submission" date="2016-10" db="EMBL/GenBank/DDBJ databases">
        <authorList>
            <person name="Varghese N."/>
            <person name="Submissions S."/>
        </authorList>
    </citation>
    <scope>NUCLEOTIDE SEQUENCE [LARGE SCALE GENOMIC DNA]</scope>
    <source>
        <strain evidence="3">IMMIB L-1606</strain>
    </source>
</reference>
<dbReference type="InterPro" id="IPR024072">
    <property type="entry name" value="DHFR-like_dom_sf"/>
</dbReference>
<dbReference type="EMBL" id="LT629779">
    <property type="protein sequence ID" value="SDT59918.1"/>
    <property type="molecule type" value="Genomic_DNA"/>
</dbReference>
<dbReference type="SUPFAM" id="SSF53597">
    <property type="entry name" value="Dihydrofolate reductase-like"/>
    <property type="match status" value="1"/>
</dbReference>
<dbReference type="PANTHER" id="PTHR38011">
    <property type="entry name" value="DIHYDROFOLATE REDUCTASE FAMILY PROTEIN (AFU_ORTHOLOGUE AFUA_8G06820)"/>
    <property type="match status" value="1"/>
</dbReference>
<feature type="domain" description="Bacterial bifunctional deaminase-reductase C-terminal" evidence="1">
    <location>
        <begin position="8"/>
        <end position="185"/>
    </location>
</feature>
<dbReference type="GO" id="GO:0009231">
    <property type="term" value="P:riboflavin biosynthetic process"/>
    <property type="evidence" value="ECO:0007669"/>
    <property type="project" value="InterPro"/>
</dbReference>
<evidence type="ECO:0000313" key="3">
    <source>
        <dbReference type="Proteomes" id="UP000198751"/>
    </source>
</evidence>
<dbReference type="Gene3D" id="3.40.430.10">
    <property type="entry name" value="Dihydrofolate Reductase, subunit A"/>
    <property type="match status" value="1"/>
</dbReference>
<name>A0A1H2BP02_9MICC</name>
<dbReference type="Pfam" id="PF01872">
    <property type="entry name" value="RibD_C"/>
    <property type="match status" value="1"/>
</dbReference>